<gene>
    <name evidence="4" type="ORF">SAMN05444858_104156</name>
</gene>
<dbReference type="PANTHER" id="PTHR36933">
    <property type="entry name" value="SLL0788 PROTEIN"/>
    <property type="match status" value="1"/>
</dbReference>
<evidence type="ECO:0000313" key="4">
    <source>
        <dbReference type="EMBL" id="SIQ78384.1"/>
    </source>
</evidence>
<dbReference type="AlphaFoldDB" id="A0A1N6VKN6"/>
<reference evidence="4 5" key="1">
    <citation type="submission" date="2017-01" db="EMBL/GenBank/DDBJ databases">
        <authorList>
            <person name="Mah S.A."/>
            <person name="Swanson W.J."/>
            <person name="Moy G.W."/>
            <person name="Vacquier V.D."/>
        </authorList>
    </citation>
    <scope>NUCLEOTIDE SEQUENCE [LARGE SCALE GENOMIC DNA]</scope>
    <source>
        <strain evidence="4 5">DSM 45758</strain>
    </source>
</reference>
<evidence type="ECO:0000256" key="2">
    <source>
        <dbReference type="SAM" id="Phobius"/>
    </source>
</evidence>
<dbReference type="InterPro" id="IPR005183">
    <property type="entry name" value="DUF305_CopM-like"/>
</dbReference>
<dbReference type="PANTHER" id="PTHR36933:SF1">
    <property type="entry name" value="SLL0788 PROTEIN"/>
    <property type="match status" value="1"/>
</dbReference>
<keyword evidence="5" id="KW-1185">Reference proteome</keyword>
<evidence type="ECO:0000259" key="3">
    <source>
        <dbReference type="Pfam" id="PF03713"/>
    </source>
</evidence>
<sequence>MTLSGPSVRPLVWRAEFSYGDRIVFSSRRRIVIAAVAAAVVLGASVFAVVQLTDDAREGPVAAPRIVQPGAPGQSGRVLSPAEQSQLPAPPKHTAADTQFMQRMIAHHVQALDMTALVADRSVSKDVSLIAKRIETSQRDEIAQMQQWLTERGEQLPGPHEHHAEHDAVMPGMLTPEQLAQLVEARGEQFDRLFLDFMIRHHEGALTMVQQLYAEGGGLEPASDRFAREVNADQGIEIRSMRELQARLAG</sequence>
<name>A0A1N6VKN6_9ACTN</name>
<feature type="region of interest" description="Disordered" evidence="1">
    <location>
        <begin position="64"/>
        <end position="93"/>
    </location>
</feature>
<dbReference type="Proteomes" id="UP000186004">
    <property type="component" value="Unassembled WGS sequence"/>
</dbReference>
<dbReference type="Pfam" id="PF03713">
    <property type="entry name" value="DUF305"/>
    <property type="match status" value="1"/>
</dbReference>
<dbReference type="InterPro" id="IPR012347">
    <property type="entry name" value="Ferritin-like"/>
</dbReference>
<dbReference type="STRING" id="1198245.SAMN05444858_104156"/>
<keyword evidence="2" id="KW-0472">Membrane</keyword>
<accession>A0A1N6VKN6</accession>
<dbReference type="EMBL" id="FTNF01000004">
    <property type="protein sequence ID" value="SIQ78384.1"/>
    <property type="molecule type" value="Genomic_DNA"/>
</dbReference>
<evidence type="ECO:0000313" key="5">
    <source>
        <dbReference type="Proteomes" id="UP000186004"/>
    </source>
</evidence>
<proteinExistence type="predicted"/>
<keyword evidence="2" id="KW-0812">Transmembrane</keyword>
<organism evidence="4 5">
    <name type="scientific">Micromonospora avicenniae</name>
    <dbReference type="NCBI Taxonomy" id="1198245"/>
    <lineage>
        <taxon>Bacteria</taxon>
        <taxon>Bacillati</taxon>
        <taxon>Actinomycetota</taxon>
        <taxon>Actinomycetes</taxon>
        <taxon>Micromonosporales</taxon>
        <taxon>Micromonosporaceae</taxon>
        <taxon>Micromonospora</taxon>
    </lineage>
</organism>
<evidence type="ECO:0000256" key="1">
    <source>
        <dbReference type="SAM" id="MobiDB-lite"/>
    </source>
</evidence>
<dbReference type="Gene3D" id="1.20.1260.10">
    <property type="match status" value="1"/>
</dbReference>
<keyword evidence="2" id="KW-1133">Transmembrane helix</keyword>
<protein>
    <submittedName>
        <fullName evidence="4">Uncharacterized conserved protein, DUF305 family</fullName>
    </submittedName>
</protein>
<feature type="transmembrane region" description="Helical" evidence="2">
    <location>
        <begin position="31"/>
        <end position="50"/>
    </location>
</feature>
<feature type="domain" description="DUF305" evidence="3">
    <location>
        <begin position="97"/>
        <end position="244"/>
    </location>
</feature>